<dbReference type="EMBL" id="QJKH01000006">
    <property type="protein sequence ID" value="PXX79072.1"/>
    <property type="molecule type" value="Genomic_DNA"/>
</dbReference>
<evidence type="ECO:0000256" key="1">
    <source>
        <dbReference type="ARBA" id="ARBA00006964"/>
    </source>
</evidence>
<evidence type="ECO:0000313" key="4">
    <source>
        <dbReference type="EMBL" id="PXX79072.1"/>
    </source>
</evidence>
<keyword evidence="5" id="KW-1185">Reference proteome</keyword>
<dbReference type="Gene3D" id="3.40.1390.30">
    <property type="entry name" value="NIF3 (NGG1p interacting factor 3)-like"/>
    <property type="match status" value="1"/>
</dbReference>
<name>A0A318KR42_9FIRM</name>
<evidence type="ECO:0000256" key="2">
    <source>
        <dbReference type="ARBA" id="ARBA00022112"/>
    </source>
</evidence>
<accession>A0A318KR42</accession>
<dbReference type="STRING" id="1034346.GCA_000313565_01245"/>
<evidence type="ECO:0000313" key="5">
    <source>
        <dbReference type="Proteomes" id="UP000247612"/>
    </source>
</evidence>
<organism evidence="4 5">
    <name type="scientific">Dielma fastidiosa</name>
    <dbReference type="NCBI Taxonomy" id="1034346"/>
    <lineage>
        <taxon>Bacteria</taxon>
        <taxon>Bacillati</taxon>
        <taxon>Bacillota</taxon>
        <taxon>Erysipelotrichia</taxon>
        <taxon>Erysipelotrichales</taxon>
        <taxon>Erysipelotrichaceae</taxon>
        <taxon>Dielma</taxon>
    </lineage>
</organism>
<proteinExistence type="inferred from homology"/>
<sequence length="310" mass="35800">MIIKTGWQFVKTKLTIKNHINMKISEIISLILKNCCGKDKYGNKLDRISTSDKILYGNDDIECTGIIVTCFANIKVIEEAHRKGCNFIITHESIFWNHGDRTDWLQQNSVFLQKKALLDQYTITIWRFHDFMHAGLLIDNHFSDGIYYGLMKSLGWEQYLIDSLDKPLLYKLPKTPLTNITAHLMKVLNLNGLKIIGNNKSEVETVLFAEHCQSKKDIDCQKITKIENENIDLIIPLEIVDYSIAAYVRDACLLQQSKTILIAGHFNIEEAGMKYLPNWLKKLFPLIYIDYVQSGDMYNYIINQSNTIPI</sequence>
<comment type="similarity">
    <text evidence="1">Belongs to the GTP cyclohydrolase I type 2/NIF3 family.</text>
</comment>
<keyword evidence="4" id="KW-0378">Hydrolase</keyword>
<comment type="caution">
    <text evidence="4">The sequence shown here is derived from an EMBL/GenBank/DDBJ whole genome shotgun (WGS) entry which is preliminary data.</text>
</comment>
<protein>
    <recommendedName>
        <fullName evidence="2">GTP cyclohydrolase 1 type 2 homolog</fullName>
    </recommendedName>
</protein>
<dbReference type="InterPro" id="IPR036069">
    <property type="entry name" value="DUF34/NIF3_sf"/>
</dbReference>
<dbReference type="InterPro" id="IPR002678">
    <property type="entry name" value="DUF34/NIF3"/>
</dbReference>
<dbReference type="SUPFAM" id="SSF102705">
    <property type="entry name" value="NIF3 (NGG1p interacting factor 3)-like"/>
    <property type="match status" value="1"/>
</dbReference>
<dbReference type="AlphaFoldDB" id="A0A318KR42"/>
<dbReference type="Pfam" id="PF01784">
    <property type="entry name" value="DUF34_NIF3"/>
    <property type="match status" value="1"/>
</dbReference>
<dbReference type="GO" id="GO:0016787">
    <property type="term" value="F:hydrolase activity"/>
    <property type="evidence" value="ECO:0007669"/>
    <property type="project" value="UniProtKB-KW"/>
</dbReference>
<reference evidence="4 5" key="1">
    <citation type="submission" date="2018-05" db="EMBL/GenBank/DDBJ databases">
        <title>Genomic Encyclopedia of Type Strains, Phase IV (KMG-IV): sequencing the most valuable type-strain genomes for metagenomic binning, comparative biology and taxonomic classification.</title>
        <authorList>
            <person name="Goeker M."/>
        </authorList>
    </citation>
    <scope>NUCLEOTIDE SEQUENCE [LARGE SCALE GENOMIC DNA]</scope>
    <source>
        <strain evidence="4 5">JC118</strain>
    </source>
</reference>
<dbReference type="GO" id="GO:0046872">
    <property type="term" value="F:metal ion binding"/>
    <property type="evidence" value="ECO:0007669"/>
    <property type="project" value="UniProtKB-KW"/>
</dbReference>
<gene>
    <name evidence="4" type="ORF">DES51_106191</name>
</gene>
<evidence type="ECO:0000256" key="3">
    <source>
        <dbReference type="PIRSR" id="PIRSR602678-1"/>
    </source>
</evidence>
<dbReference type="Proteomes" id="UP000247612">
    <property type="component" value="Unassembled WGS sequence"/>
</dbReference>
<keyword evidence="3" id="KW-0479">Metal-binding</keyword>
<feature type="binding site" evidence="3">
    <location>
        <position position="91"/>
    </location>
    <ligand>
        <name>a divalent metal cation</name>
        <dbReference type="ChEBI" id="CHEBI:60240"/>
        <label>1</label>
    </ligand>
</feature>